<feature type="chain" id="PRO_5031401323" description="Outer-membrane lipoprotein LolB" evidence="13">
    <location>
        <begin position="24"/>
        <end position="176"/>
    </location>
</feature>
<keyword evidence="11" id="KW-0998">Cell outer membrane</keyword>
<keyword evidence="5" id="KW-0813">Transport</keyword>
<name>A0A7Y9QXT4_9BURK</name>
<evidence type="ECO:0000313" key="14">
    <source>
        <dbReference type="EMBL" id="NYG31944.1"/>
    </source>
</evidence>
<evidence type="ECO:0000256" key="9">
    <source>
        <dbReference type="ARBA" id="ARBA00023139"/>
    </source>
</evidence>
<dbReference type="InterPro" id="IPR004565">
    <property type="entry name" value="OM_lipoprot_LolB"/>
</dbReference>
<evidence type="ECO:0000256" key="11">
    <source>
        <dbReference type="ARBA" id="ARBA00023237"/>
    </source>
</evidence>
<accession>A0A7Y9QXT4</accession>
<proteinExistence type="inferred from homology"/>
<protein>
    <recommendedName>
        <fullName evidence="4">Outer-membrane lipoprotein LolB</fullName>
    </recommendedName>
</protein>
<dbReference type="InterPro" id="IPR029046">
    <property type="entry name" value="LolA/LolB/LppX"/>
</dbReference>
<keyword evidence="12 14" id="KW-0449">Lipoprotein</keyword>
<dbReference type="GO" id="GO:0009279">
    <property type="term" value="C:cell outer membrane"/>
    <property type="evidence" value="ECO:0007669"/>
    <property type="project" value="UniProtKB-SubCell"/>
</dbReference>
<reference evidence="14 15" key="1">
    <citation type="submission" date="2020-07" db="EMBL/GenBank/DDBJ databases">
        <title>Genomic Encyclopedia of Archaeal and Bacterial Type Strains, Phase II (KMG-II): from individual species to whole genera.</title>
        <authorList>
            <person name="Goeker M."/>
        </authorList>
    </citation>
    <scope>NUCLEOTIDE SEQUENCE [LARGE SCALE GENOMIC DNA]</scope>
    <source>
        <strain evidence="14 15">DSM 21226</strain>
    </source>
</reference>
<keyword evidence="6 13" id="KW-0732">Signal</keyword>
<dbReference type="Pfam" id="PF03550">
    <property type="entry name" value="LolB"/>
    <property type="match status" value="1"/>
</dbReference>
<evidence type="ECO:0000256" key="10">
    <source>
        <dbReference type="ARBA" id="ARBA00023186"/>
    </source>
</evidence>
<organism evidence="14 15">
    <name type="scientific">Sphaerotilus montanus</name>
    <dbReference type="NCBI Taxonomy" id="522889"/>
    <lineage>
        <taxon>Bacteria</taxon>
        <taxon>Pseudomonadati</taxon>
        <taxon>Pseudomonadota</taxon>
        <taxon>Betaproteobacteria</taxon>
        <taxon>Burkholderiales</taxon>
        <taxon>Sphaerotilaceae</taxon>
        <taxon>Sphaerotilus</taxon>
    </lineage>
</organism>
<keyword evidence="8" id="KW-0472">Membrane</keyword>
<dbReference type="GO" id="GO:0015031">
    <property type="term" value="P:protein transport"/>
    <property type="evidence" value="ECO:0007669"/>
    <property type="project" value="UniProtKB-KW"/>
</dbReference>
<evidence type="ECO:0000256" key="4">
    <source>
        <dbReference type="ARBA" id="ARBA00016202"/>
    </source>
</evidence>
<keyword evidence="9" id="KW-0564">Palmitate</keyword>
<evidence type="ECO:0000256" key="1">
    <source>
        <dbReference type="ARBA" id="ARBA00004459"/>
    </source>
</evidence>
<evidence type="ECO:0000256" key="12">
    <source>
        <dbReference type="ARBA" id="ARBA00023288"/>
    </source>
</evidence>
<comment type="similarity">
    <text evidence="2">Belongs to the LolB family.</text>
</comment>
<gene>
    <name evidence="14" type="ORF">BDD16_000930</name>
</gene>
<sequence>MLAAVLVLATLAGCATVTPPAAAPDPLARSYAGRLAVKVEGDDARSFSAGFDLQGSDVRGQLALISPIGTQVGRAVWQPGSVLWQSADGERRFDNLDALAEDMLGEAVPLAALFDWMAGRPWQAMPSRPLSDTEGGTGFRQLGWNVQTARISDGVIVAQRRLPAPTLTVRIKLDPP</sequence>
<keyword evidence="15" id="KW-1185">Reference proteome</keyword>
<comment type="subunit">
    <text evidence="3">Monomer.</text>
</comment>
<dbReference type="AlphaFoldDB" id="A0A7Y9QXT4"/>
<keyword evidence="7" id="KW-0653">Protein transport</keyword>
<keyword evidence="10" id="KW-0143">Chaperone</keyword>
<evidence type="ECO:0000313" key="15">
    <source>
        <dbReference type="Proteomes" id="UP000518288"/>
    </source>
</evidence>
<evidence type="ECO:0000256" key="5">
    <source>
        <dbReference type="ARBA" id="ARBA00022448"/>
    </source>
</evidence>
<evidence type="ECO:0000256" key="3">
    <source>
        <dbReference type="ARBA" id="ARBA00011245"/>
    </source>
</evidence>
<feature type="signal peptide" evidence="13">
    <location>
        <begin position="1"/>
        <end position="23"/>
    </location>
</feature>
<evidence type="ECO:0000256" key="6">
    <source>
        <dbReference type="ARBA" id="ARBA00022729"/>
    </source>
</evidence>
<dbReference type="Proteomes" id="UP000518288">
    <property type="component" value="Unassembled WGS sequence"/>
</dbReference>
<evidence type="ECO:0000256" key="8">
    <source>
        <dbReference type="ARBA" id="ARBA00023136"/>
    </source>
</evidence>
<comment type="subcellular location">
    <subcellularLocation>
        <location evidence="1">Cell outer membrane</location>
        <topology evidence="1">Lipid-anchor</topology>
    </subcellularLocation>
</comment>
<dbReference type="SUPFAM" id="SSF89392">
    <property type="entry name" value="Prokaryotic lipoproteins and lipoprotein localization factors"/>
    <property type="match status" value="1"/>
</dbReference>
<dbReference type="Gene3D" id="2.50.20.10">
    <property type="entry name" value="Lipoprotein localisation LolA/LolB/LppX"/>
    <property type="match status" value="1"/>
</dbReference>
<comment type="caution">
    <text evidence="14">The sequence shown here is derived from an EMBL/GenBank/DDBJ whole genome shotgun (WGS) entry which is preliminary data.</text>
</comment>
<evidence type="ECO:0000256" key="13">
    <source>
        <dbReference type="SAM" id="SignalP"/>
    </source>
</evidence>
<dbReference type="EMBL" id="JACCFH010000001">
    <property type="protein sequence ID" value="NYG31944.1"/>
    <property type="molecule type" value="Genomic_DNA"/>
</dbReference>
<evidence type="ECO:0000256" key="7">
    <source>
        <dbReference type="ARBA" id="ARBA00022927"/>
    </source>
</evidence>
<evidence type="ECO:0000256" key="2">
    <source>
        <dbReference type="ARBA" id="ARBA00009696"/>
    </source>
</evidence>